<feature type="transmembrane region" description="Helical" evidence="6">
    <location>
        <begin position="991"/>
        <end position="1015"/>
    </location>
</feature>
<keyword evidence="2 6" id="KW-0812">Transmembrane</keyword>
<accession>A0ABW5JXN2</accession>
<feature type="transmembrane region" description="Helical" evidence="6">
    <location>
        <begin position="842"/>
        <end position="859"/>
    </location>
</feature>
<evidence type="ECO:0000256" key="3">
    <source>
        <dbReference type="ARBA" id="ARBA00022748"/>
    </source>
</evidence>
<dbReference type="RefSeq" id="WP_379899724.1">
    <property type="nucleotide sequence ID" value="NZ_JBHULM010000001.1"/>
</dbReference>
<dbReference type="InterPro" id="IPR045062">
    <property type="entry name" value="Cyt_c_biogenesis_CcsA/CcmC"/>
</dbReference>
<organism evidence="9 10">
    <name type="scientific">Lacinutrix gracilariae</name>
    <dbReference type="NCBI Taxonomy" id="1747198"/>
    <lineage>
        <taxon>Bacteria</taxon>
        <taxon>Pseudomonadati</taxon>
        <taxon>Bacteroidota</taxon>
        <taxon>Flavobacteriia</taxon>
        <taxon>Flavobacteriales</taxon>
        <taxon>Flavobacteriaceae</taxon>
        <taxon>Lacinutrix</taxon>
    </lineage>
</organism>
<gene>
    <name evidence="9" type="primary">ccsA</name>
    <name evidence="9" type="ORF">ACFSSB_00190</name>
</gene>
<feature type="transmembrane region" description="Helical" evidence="6">
    <location>
        <begin position="757"/>
        <end position="775"/>
    </location>
</feature>
<feature type="transmembrane region" description="Helical" evidence="6">
    <location>
        <begin position="82"/>
        <end position="102"/>
    </location>
</feature>
<reference evidence="10" key="1">
    <citation type="journal article" date="2019" name="Int. J. Syst. Evol. Microbiol.">
        <title>The Global Catalogue of Microorganisms (GCM) 10K type strain sequencing project: providing services to taxonomists for standard genome sequencing and annotation.</title>
        <authorList>
            <consortium name="The Broad Institute Genomics Platform"/>
            <consortium name="The Broad Institute Genome Sequencing Center for Infectious Disease"/>
            <person name="Wu L."/>
            <person name="Ma J."/>
        </authorList>
    </citation>
    <scope>NUCLEOTIDE SEQUENCE [LARGE SCALE GENOMIC DNA]</scope>
    <source>
        <strain evidence="10">KCTC 42808</strain>
    </source>
</reference>
<dbReference type="Proteomes" id="UP001597467">
    <property type="component" value="Unassembled WGS sequence"/>
</dbReference>
<dbReference type="InterPro" id="IPR002541">
    <property type="entry name" value="Cyt_c_assembly"/>
</dbReference>
<feature type="transmembrane region" description="Helical" evidence="6">
    <location>
        <begin position="821"/>
        <end position="837"/>
    </location>
</feature>
<feature type="transmembrane region" description="Helical" evidence="6">
    <location>
        <begin position="966"/>
        <end position="984"/>
    </location>
</feature>
<comment type="caution">
    <text evidence="9">The sequence shown here is derived from an EMBL/GenBank/DDBJ whole genome shotgun (WGS) entry which is preliminary data.</text>
</comment>
<keyword evidence="10" id="KW-1185">Reference proteome</keyword>
<evidence type="ECO:0000259" key="7">
    <source>
        <dbReference type="Pfam" id="PF01578"/>
    </source>
</evidence>
<feature type="transmembrane region" description="Helical" evidence="6">
    <location>
        <begin position="787"/>
        <end position="809"/>
    </location>
</feature>
<proteinExistence type="predicted"/>
<feature type="domain" description="ResB-like" evidence="8">
    <location>
        <begin position="347"/>
        <end position="423"/>
    </location>
</feature>
<evidence type="ECO:0000256" key="2">
    <source>
        <dbReference type="ARBA" id="ARBA00022692"/>
    </source>
</evidence>
<evidence type="ECO:0000313" key="10">
    <source>
        <dbReference type="Proteomes" id="UP001597467"/>
    </source>
</evidence>
<dbReference type="EMBL" id="JBHULM010000001">
    <property type="protein sequence ID" value="MFD2540720.1"/>
    <property type="molecule type" value="Genomic_DNA"/>
</dbReference>
<evidence type="ECO:0000256" key="4">
    <source>
        <dbReference type="ARBA" id="ARBA00022989"/>
    </source>
</evidence>
<dbReference type="PANTHER" id="PTHR30071">
    <property type="entry name" value="HEME EXPORTER PROTEIN C"/>
    <property type="match status" value="1"/>
</dbReference>
<feature type="transmembrane region" description="Helical" evidence="6">
    <location>
        <begin position="1027"/>
        <end position="1048"/>
    </location>
</feature>
<dbReference type="Pfam" id="PF05140">
    <property type="entry name" value="ResB"/>
    <property type="match status" value="1"/>
</dbReference>
<feature type="transmembrane region" description="Helical" evidence="6">
    <location>
        <begin position="51"/>
        <end position="70"/>
    </location>
</feature>
<name>A0ABW5JXN2_9FLAO</name>
<feature type="transmembrane region" description="Helical" evidence="6">
    <location>
        <begin position="436"/>
        <end position="455"/>
    </location>
</feature>
<dbReference type="PANTHER" id="PTHR30071:SF1">
    <property type="entry name" value="CYTOCHROME B_B6 PROTEIN-RELATED"/>
    <property type="match status" value="1"/>
</dbReference>
<feature type="transmembrane region" description="Helical" evidence="6">
    <location>
        <begin position="879"/>
        <end position="906"/>
    </location>
</feature>
<dbReference type="Pfam" id="PF01578">
    <property type="entry name" value="Cytochrom_C_asm"/>
    <property type="match status" value="1"/>
</dbReference>
<feature type="transmembrane region" description="Helical" evidence="6">
    <location>
        <begin position="927"/>
        <end position="946"/>
    </location>
</feature>
<evidence type="ECO:0000313" key="9">
    <source>
        <dbReference type="EMBL" id="MFD2540720.1"/>
    </source>
</evidence>
<evidence type="ECO:0000256" key="1">
    <source>
        <dbReference type="ARBA" id="ARBA00004141"/>
    </source>
</evidence>
<comment type="subcellular location">
    <subcellularLocation>
        <location evidence="1">Membrane</location>
        <topology evidence="1">Multi-pass membrane protein</topology>
    </subcellularLocation>
</comment>
<evidence type="ECO:0000259" key="8">
    <source>
        <dbReference type="Pfam" id="PF05140"/>
    </source>
</evidence>
<dbReference type="InterPro" id="IPR007816">
    <property type="entry name" value="ResB-like_domain"/>
</dbReference>
<evidence type="ECO:0000256" key="6">
    <source>
        <dbReference type="SAM" id="Phobius"/>
    </source>
</evidence>
<protein>
    <submittedName>
        <fullName evidence="9">Cytochrome c biogenesis protein CcsA</fullName>
    </submittedName>
</protein>
<sequence>MLKKLSNILFSTRLTALLFVLFATAMAVGTFMDAGMDTSPTPYSRNLIYNTWWFEGIMLFFVINFAGNIFRYRLYKKEKWATLILHLAFLFIFIGAFITRYVSYEGMMPIREGATESQFLSQKTYITTYIDGDYEINGVPQRLPVERQVDFSPRLENNFEVHTNYNNQPVSIELEKFIGGAEEDIIPSENGEEYLKIVEAGSDGPHNHFLKSGEVQSIHNVLIALNKPTEGAINITQEGDKLNIYSPFEGEYLTMATMASGKLVKDSLQPLILRSRYVIGNMQMVFPKPVVKGEFDIVKKSEMFKGDEDGLVLKVTANSETKKVGLLGGPYKNNAFKQVNIGGLDFAFRYGAKVLELPFQIKLNDFIAERYPGTERSYSSYASEVTVFDEENGDFDYRIYMNNILNHGGYKFFQSNFDPDEKGTILSVNHDFWGTWITYFGYFMLFFGMIAIMLAKGTRFSDLRRHLEKIKAKKSKTLSLILVCLTMQTFAQEEQHQQPTPAQIDSILIANATPKAHADKFGRLVIQDLSGRMMPMNTYASELVRKIHHKETYAGLTPNQILLSISESPLLWYNVPIIYLKPMQTDSLKTILGIPKDKKYATIVDFFDENLSYKLNPYLEDAYKTKSPNGYQKELKLADQRATLLSNAIEGLTLKIFPIPEDENNKWISPFEYRKEGYKEKITDSLYGNFINSGFSAYLFTLNKAKQTGDFSEAEKLLESFNKTQHKYGGDIMLSENKISAEINYNKYNIFKTLHRYYLLAGFIMFVFLITQILRSNSKGIDLAVKIGKWLIIALFIAHTIGLITRWYISGHAPWSDTYETMLYVAWSAMLFGLYFGRKSDLTIASTAFVASIILFFAHQNWLDPAIANLQPVLNSYWLMIHVSIIVASYGPFVLGMILGAVSLILMIATTDKNKDKMLLNIKELTIINEMALTVGLIMLTIGNFLGGMWANESWGRYWGWDPKETWALISIMVYAFVIHMRLVPGLRGRFGFNLMSIIAFASIMMTYFGVNFYLAGLHSYASGDQVMSVKIIGISCAIVAILGFFSYRKYAKFYKK</sequence>
<keyword evidence="4 6" id="KW-1133">Transmembrane helix</keyword>
<keyword evidence="3" id="KW-0201">Cytochrome c-type biogenesis</keyword>
<feature type="domain" description="Cytochrome c assembly protein" evidence="7">
    <location>
        <begin position="815"/>
        <end position="1019"/>
    </location>
</feature>
<evidence type="ECO:0000256" key="5">
    <source>
        <dbReference type="ARBA" id="ARBA00023136"/>
    </source>
</evidence>
<keyword evidence="5 6" id="KW-0472">Membrane</keyword>